<keyword evidence="3" id="KW-1185">Reference proteome</keyword>
<reference evidence="2" key="1">
    <citation type="submission" date="2013-10" db="EMBL/GenBank/DDBJ databases">
        <title>Genomic analysis of the causative agents of coccidiosis in chickens.</title>
        <authorList>
            <person name="Reid A.J."/>
            <person name="Blake D."/>
            <person name="Billington K."/>
            <person name="Browne H."/>
            <person name="Dunn M."/>
            <person name="Hung S."/>
            <person name="Kawahara F."/>
            <person name="Miranda-Saavedra D."/>
            <person name="Mourier T."/>
            <person name="Nagra H."/>
            <person name="Otto T.D."/>
            <person name="Rawlings N."/>
            <person name="Sanchez A."/>
            <person name="Sanders M."/>
            <person name="Subramaniam C."/>
            <person name="Tay Y."/>
            <person name="Dear P."/>
            <person name="Doerig C."/>
            <person name="Gruber A."/>
            <person name="Parkinson J."/>
            <person name="Shirley M."/>
            <person name="Wan K.L."/>
            <person name="Berriman M."/>
            <person name="Tomley F."/>
            <person name="Pain A."/>
        </authorList>
    </citation>
    <scope>NUCLEOTIDE SEQUENCE [LARGE SCALE GENOMIC DNA]</scope>
    <source>
        <strain evidence="2">Houghton</strain>
    </source>
</reference>
<dbReference type="AlphaFoldDB" id="U6KJ55"/>
<dbReference type="GeneID" id="60404061"/>
<reference evidence="2" key="2">
    <citation type="submission" date="2013-10" db="EMBL/GenBank/DDBJ databases">
        <authorList>
            <person name="Aslett M."/>
        </authorList>
    </citation>
    <scope>NUCLEOTIDE SEQUENCE [LARGE SCALE GENOMIC DNA]</scope>
    <source>
        <strain evidence="2">Houghton</strain>
    </source>
</reference>
<dbReference type="EMBL" id="HG735744">
    <property type="protein sequence ID" value="CDJ36307.1"/>
    <property type="molecule type" value="Genomic_DNA"/>
</dbReference>
<organism evidence="2 3">
    <name type="scientific">Eimeria mitis</name>
    <dbReference type="NCBI Taxonomy" id="44415"/>
    <lineage>
        <taxon>Eukaryota</taxon>
        <taxon>Sar</taxon>
        <taxon>Alveolata</taxon>
        <taxon>Apicomplexa</taxon>
        <taxon>Conoidasida</taxon>
        <taxon>Coccidia</taxon>
        <taxon>Eucoccidiorida</taxon>
        <taxon>Eimeriorina</taxon>
        <taxon>Eimeriidae</taxon>
        <taxon>Eimeria</taxon>
    </lineage>
</organism>
<feature type="compositionally biased region" description="Low complexity" evidence="1">
    <location>
        <begin position="32"/>
        <end position="45"/>
    </location>
</feature>
<sequence>MPFRCLDLTPRPPSPAPATAGVYAKGSKHTQQQRQHQEQPIKQQQNTCSSRGARCPFRHTAAPVDAAVNAACRVALHGEQHPQQDGRHEQQETESRTSTFQMDIDTQDVQFLSMEGQM</sequence>
<name>U6KJ55_9EIME</name>
<proteinExistence type="predicted"/>
<protein>
    <submittedName>
        <fullName evidence="2">Uncharacterized protein</fullName>
    </submittedName>
</protein>
<dbReference type="Proteomes" id="UP000030744">
    <property type="component" value="Unassembled WGS sequence"/>
</dbReference>
<accession>U6KJ55</accession>
<feature type="region of interest" description="Disordered" evidence="1">
    <location>
        <begin position="1"/>
        <end position="51"/>
    </location>
</feature>
<gene>
    <name evidence="2" type="ORF">EMH_0046690</name>
</gene>
<evidence type="ECO:0000256" key="1">
    <source>
        <dbReference type="SAM" id="MobiDB-lite"/>
    </source>
</evidence>
<evidence type="ECO:0000313" key="2">
    <source>
        <dbReference type="EMBL" id="CDJ36307.1"/>
    </source>
</evidence>
<dbReference type="VEuPathDB" id="ToxoDB:EMH_0046690"/>
<feature type="compositionally biased region" description="Basic and acidic residues" evidence="1">
    <location>
        <begin position="76"/>
        <end position="95"/>
    </location>
</feature>
<evidence type="ECO:0000313" key="3">
    <source>
        <dbReference type="Proteomes" id="UP000030744"/>
    </source>
</evidence>
<feature type="region of interest" description="Disordered" evidence="1">
    <location>
        <begin position="76"/>
        <end position="104"/>
    </location>
</feature>
<dbReference type="RefSeq" id="XP_037878596.1">
    <property type="nucleotide sequence ID" value="XM_038022742.1"/>
</dbReference>